<accession>A0ABP8NDY1</accession>
<gene>
    <name evidence="2" type="ORF">GCM10023093_18360</name>
</gene>
<organism evidence="2 3">
    <name type="scientific">Nemorincola caseinilytica</name>
    <dbReference type="NCBI Taxonomy" id="2054315"/>
    <lineage>
        <taxon>Bacteria</taxon>
        <taxon>Pseudomonadati</taxon>
        <taxon>Bacteroidota</taxon>
        <taxon>Chitinophagia</taxon>
        <taxon>Chitinophagales</taxon>
        <taxon>Chitinophagaceae</taxon>
        <taxon>Nemorincola</taxon>
    </lineage>
</organism>
<name>A0ABP8NDY1_9BACT</name>
<evidence type="ECO:0000259" key="1">
    <source>
        <dbReference type="Pfam" id="PF05099"/>
    </source>
</evidence>
<dbReference type="SUPFAM" id="SSF158682">
    <property type="entry name" value="TerB-like"/>
    <property type="match status" value="1"/>
</dbReference>
<dbReference type="EMBL" id="BAABFA010000011">
    <property type="protein sequence ID" value="GAA4465723.1"/>
    <property type="molecule type" value="Genomic_DNA"/>
</dbReference>
<evidence type="ECO:0000313" key="3">
    <source>
        <dbReference type="Proteomes" id="UP001500067"/>
    </source>
</evidence>
<sequence>MPNNRMNKTIAGYHLLMILSAVDFRVSSREDMVIRNYLAEEFPFHVSLDKQMEVISHLRPDEWERHFRKAMDDFYDDATPAERKKLIQFALQLAKADDVITRNENYYLDLLFEQWEDMGNARG</sequence>
<dbReference type="InterPro" id="IPR007791">
    <property type="entry name" value="DjlA_N"/>
</dbReference>
<dbReference type="Proteomes" id="UP001500067">
    <property type="component" value="Unassembled WGS sequence"/>
</dbReference>
<feature type="domain" description="Co-chaperone DjlA N-terminal" evidence="1">
    <location>
        <begin position="14"/>
        <end position="109"/>
    </location>
</feature>
<evidence type="ECO:0000313" key="2">
    <source>
        <dbReference type="EMBL" id="GAA4465723.1"/>
    </source>
</evidence>
<dbReference type="Gene3D" id="1.10.3680.10">
    <property type="entry name" value="TerB-like"/>
    <property type="match status" value="1"/>
</dbReference>
<dbReference type="InterPro" id="IPR029024">
    <property type="entry name" value="TerB-like"/>
</dbReference>
<comment type="caution">
    <text evidence="2">The sequence shown here is derived from an EMBL/GenBank/DDBJ whole genome shotgun (WGS) entry which is preliminary data.</text>
</comment>
<protein>
    <recommendedName>
        <fullName evidence="1">Co-chaperone DjlA N-terminal domain-containing protein</fullName>
    </recommendedName>
</protein>
<proteinExistence type="predicted"/>
<reference evidence="3" key="1">
    <citation type="journal article" date="2019" name="Int. J. Syst. Evol. Microbiol.">
        <title>The Global Catalogue of Microorganisms (GCM) 10K type strain sequencing project: providing services to taxonomists for standard genome sequencing and annotation.</title>
        <authorList>
            <consortium name="The Broad Institute Genomics Platform"/>
            <consortium name="The Broad Institute Genome Sequencing Center for Infectious Disease"/>
            <person name="Wu L."/>
            <person name="Ma J."/>
        </authorList>
    </citation>
    <scope>NUCLEOTIDE SEQUENCE [LARGE SCALE GENOMIC DNA]</scope>
    <source>
        <strain evidence="3">JCM 32105</strain>
    </source>
</reference>
<dbReference type="Pfam" id="PF05099">
    <property type="entry name" value="TerB"/>
    <property type="match status" value="1"/>
</dbReference>
<keyword evidence="3" id="KW-1185">Reference proteome</keyword>
<dbReference type="RefSeq" id="WP_345081987.1">
    <property type="nucleotide sequence ID" value="NZ_BAABFA010000011.1"/>
</dbReference>